<dbReference type="InterPro" id="IPR011606">
    <property type="entry name" value="Brnchd-chn_aa_trnsp_permease"/>
</dbReference>
<evidence type="ECO:0000313" key="2">
    <source>
        <dbReference type="EMBL" id="PTW60397.1"/>
    </source>
</evidence>
<feature type="transmembrane region" description="Helical" evidence="1">
    <location>
        <begin position="75"/>
        <end position="95"/>
    </location>
</feature>
<dbReference type="AlphaFoldDB" id="A0A2T5V9G8"/>
<feature type="transmembrane region" description="Helical" evidence="1">
    <location>
        <begin position="50"/>
        <end position="69"/>
    </location>
</feature>
<accession>A0A2T5V9G8</accession>
<evidence type="ECO:0000313" key="3">
    <source>
        <dbReference type="Proteomes" id="UP000244081"/>
    </source>
</evidence>
<feature type="transmembrane region" description="Helical" evidence="1">
    <location>
        <begin position="225"/>
        <end position="241"/>
    </location>
</feature>
<keyword evidence="1" id="KW-0472">Membrane</keyword>
<gene>
    <name evidence="2" type="ORF">C8N35_10420</name>
</gene>
<sequence>MIEFKIEAFLKNRDHIQLNVGSMTPSPDTSQTDEADTSVATVFRIAASDALVVVLTFLVMFMGVGQISAEAGLSALQTALMTSLTVAAPAQAAAMQIMTSDGAVAGAWVAAVVAVVIINLRFIVMVASVLGRLPETSFVRGLGGVGLISASSFAVILPRLMDKKPPRPVLYCGFVGGLCSGSAIIGAVAGHQLAASVPVIVGATLGAMIPIYFATLIARQKKMRNLMVNALFGAILVPLAVPTMGSLALLILPLIVAALSMLVDQRKKSDA</sequence>
<feature type="transmembrane region" description="Helical" evidence="1">
    <location>
        <begin position="169"/>
        <end position="189"/>
    </location>
</feature>
<evidence type="ECO:0000256" key="1">
    <source>
        <dbReference type="SAM" id="Phobius"/>
    </source>
</evidence>
<dbReference type="Proteomes" id="UP000244081">
    <property type="component" value="Unassembled WGS sequence"/>
</dbReference>
<keyword evidence="3" id="KW-1185">Reference proteome</keyword>
<dbReference type="Pfam" id="PF03591">
    <property type="entry name" value="AzlC"/>
    <property type="match status" value="1"/>
</dbReference>
<organism evidence="2 3">
    <name type="scientific">Breoghania corrubedonensis</name>
    <dbReference type="NCBI Taxonomy" id="665038"/>
    <lineage>
        <taxon>Bacteria</taxon>
        <taxon>Pseudomonadati</taxon>
        <taxon>Pseudomonadota</taxon>
        <taxon>Alphaproteobacteria</taxon>
        <taxon>Hyphomicrobiales</taxon>
        <taxon>Stappiaceae</taxon>
        <taxon>Breoghania</taxon>
    </lineage>
</organism>
<feature type="transmembrane region" description="Helical" evidence="1">
    <location>
        <begin position="195"/>
        <end position="218"/>
    </location>
</feature>
<keyword evidence="1" id="KW-1133">Transmembrane helix</keyword>
<feature type="transmembrane region" description="Helical" evidence="1">
    <location>
        <begin position="137"/>
        <end position="157"/>
    </location>
</feature>
<name>A0A2T5V9G8_9HYPH</name>
<reference evidence="2 3" key="1">
    <citation type="submission" date="2018-04" db="EMBL/GenBank/DDBJ databases">
        <title>Genomic Encyclopedia of Archaeal and Bacterial Type Strains, Phase II (KMG-II): from individual species to whole genera.</title>
        <authorList>
            <person name="Goeker M."/>
        </authorList>
    </citation>
    <scope>NUCLEOTIDE SEQUENCE [LARGE SCALE GENOMIC DNA]</scope>
    <source>
        <strain evidence="2 3">DSM 23382</strain>
    </source>
</reference>
<dbReference type="EMBL" id="QAYG01000004">
    <property type="protein sequence ID" value="PTW60397.1"/>
    <property type="molecule type" value="Genomic_DNA"/>
</dbReference>
<protein>
    <submittedName>
        <fullName evidence="2">Putative branched-subunit amino acid permease</fullName>
    </submittedName>
</protein>
<comment type="caution">
    <text evidence="2">The sequence shown here is derived from an EMBL/GenBank/DDBJ whole genome shotgun (WGS) entry which is preliminary data.</text>
</comment>
<proteinExistence type="predicted"/>
<keyword evidence="1" id="KW-0812">Transmembrane</keyword>
<feature type="transmembrane region" description="Helical" evidence="1">
    <location>
        <begin position="107"/>
        <end position="131"/>
    </location>
</feature>